<dbReference type="Proteomes" id="UP000265663">
    <property type="component" value="Unassembled WGS sequence"/>
</dbReference>
<accession>A0A3M7MA91</accession>
<dbReference type="PANTHER" id="PTHR31306:SF10">
    <property type="entry name" value="ALPHA-1,6-MANNOSYLTRANSFERASE MNN11-RELATED"/>
    <property type="match status" value="1"/>
</dbReference>
<dbReference type="GO" id="GO:0000136">
    <property type="term" value="C:mannan polymerase complex"/>
    <property type="evidence" value="ECO:0007669"/>
    <property type="project" value="TreeGrafter"/>
</dbReference>
<dbReference type="AlphaFoldDB" id="A0A3M7MA91"/>
<dbReference type="OrthoDB" id="205108at2759"/>
<organism evidence="5 6">
    <name type="scientific">Pyrenophora seminiperda CCB06</name>
    <dbReference type="NCBI Taxonomy" id="1302712"/>
    <lineage>
        <taxon>Eukaryota</taxon>
        <taxon>Fungi</taxon>
        <taxon>Dikarya</taxon>
        <taxon>Ascomycota</taxon>
        <taxon>Pezizomycotina</taxon>
        <taxon>Dothideomycetes</taxon>
        <taxon>Pleosporomycetidae</taxon>
        <taxon>Pleosporales</taxon>
        <taxon>Pleosporineae</taxon>
        <taxon>Pleosporaceae</taxon>
        <taxon>Pyrenophora</taxon>
    </lineage>
</organism>
<protein>
    <submittedName>
        <fullName evidence="5">Galactosyl transferase GMA12 MNN10 family</fullName>
    </submittedName>
</protein>
<comment type="similarity">
    <text evidence="1">Belongs to the glycosyltransferase 34 family.</text>
</comment>
<evidence type="ECO:0000256" key="2">
    <source>
        <dbReference type="ARBA" id="ARBA00022676"/>
    </source>
</evidence>
<evidence type="ECO:0000256" key="3">
    <source>
        <dbReference type="ARBA" id="ARBA00022679"/>
    </source>
</evidence>
<keyword evidence="4" id="KW-1133">Transmembrane helix</keyword>
<evidence type="ECO:0000256" key="4">
    <source>
        <dbReference type="SAM" id="Phobius"/>
    </source>
</evidence>
<keyword evidence="4" id="KW-0812">Transmembrane</keyword>
<keyword evidence="6" id="KW-1185">Reference proteome</keyword>
<keyword evidence="2" id="KW-0328">Glycosyltransferase</keyword>
<name>A0A3M7MA91_9PLEO</name>
<evidence type="ECO:0000256" key="1">
    <source>
        <dbReference type="ARBA" id="ARBA00005664"/>
    </source>
</evidence>
<dbReference type="EMBL" id="KE747826">
    <property type="protein sequence ID" value="RMZ71294.1"/>
    <property type="molecule type" value="Genomic_DNA"/>
</dbReference>
<dbReference type="FunFam" id="3.90.550.10:FF:000149">
    <property type="entry name" value="Alpha-1,6-mannosyltransferase subunit"/>
    <property type="match status" value="1"/>
</dbReference>
<proteinExistence type="inferred from homology"/>
<dbReference type="Gene3D" id="3.90.550.10">
    <property type="entry name" value="Spore Coat Polysaccharide Biosynthesis Protein SpsA, Chain A"/>
    <property type="match status" value="1"/>
</dbReference>
<dbReference type="InterPro" id="IPR008630">
    <property type="entry name" value="Glyco_trans_34"/>
</dbReference>
<dbReference type="GO" id="GO:0006487">
    <property type="term" value="P:protein N-linked glycosylation"/>
    <property type="evidence" value="ECO:0007669"/>
    <property type="project" value="TreeGrafter"/>
</dbReference>
<dbReference type="InterPro" id="IPR029044">
    <property type="entry name" value="Nucleotide-diphossugar_trans"/>
</dbReference>
<evidence type="ECO:0000313" key="5">
    <source>
        <dbReference type="EMBL" id="RMZ71294.1"/>
    </source>
</evidence>
<gene>
    <name evidence="5" type="ORF">GMOD_00005828</name>
</gene>
<sequence>MALKPPTGLTRFVATHRNCYILSLPFGTMHFAMPPRKTSRPPPYAARNQSGGIAIPPALKNLLRSKAGRLLAAGVLGFFVLIWMLSGSSSGSKRNAKIVGGWKAANIPKPNIGSGPPVVIVTVIDPKANPTWVQKIKSNREEYAKKHGYLTFFPQNDQYPIGRSPPTWSRVPAIRHAMTLYPASTFFWYLDHTALIMNHALPIHTNLLTSAKLETHMLSNAPVVPPDSVIKTFSNLKGDRIDFVVTQDKDGLAPSSFVVRNGEWAKFFLDSWFDPIYRSYNFQKAESHALEHIVQWHGTILAKLAMIPQHLLNSYASGPAGTEGQYQSGHLVANFPGCDKDGRDCAKEQEAYWNTLEQAKN</sequence>
<keyword evidence="4" id="KW-0472">Membrane</keyword>
<keyword evidence="3 5" id="KW-0808">Transferase</keyword>
<feature type="transmembrane region" description="Helical" evidence="4">
    <location>
        <begin position="67"/>
        <end position="85"/>
    </location>
</feature>
<dbReference type="Pfam" id="PF05637">
    <property type="entry name" value="Glyco_transf_34"/>
    <property type="match status" value="1"/>
</dbReference>
<dbReference type="GO" id="GO:0000009">
    <property type="term" value="F:alpha-1,6-mannosyltransferase activity"/>
    <property type="evidence" value="ECO:0007669"/>
    <property type="project" value="TreeGrafter"/>
</dbReference>
<dbReference type="PANTHER" id="PTHR31306">
    <property type="entry name" value="ALPHA-1,6-MANNOSYLTRANSFERASE MNN11-RELATED"/>
    <property type="match status" value="1"/>
</dbReference>
<evidence type="ECO:0000313" key="6">
    <source>
        <dbReference type="Proteomes" id="UP000265663"/>
    </source>
</evidence>
<reference evidence="5 6" key="1">
    <citation type="journal article" date="2014" name="PLoS ONE">
        <title>De novo Genome Assembly of the Fungal Plant Pathogen Pyrenophora semeniperda.</title>
        <authorList>
            <person name="Soliai M.M."/>
            <person name="Meyer S.E."/>
            <person name="Udall J.A."/>
            <person name="Elzinga D.E."/>
            <person name="Hermansen R.A."/>
            <person name="Bodily P.M."/>
            <person name="Hart A.A."/>
            <person name="Coleman C.E."/>
        </authorList>
    </citation>
    <scope>NUCLEOTIDE SEQUENCE [LARGE SCALE GENOMIC DNA]</scope>
    <source>
        <strain evidence="5 6">CCB06</strain>
        <tissue evidence="5">Mycelium</tissue>
    </source>
</reference>